<gene>
    <name evidence="2" type="ORF">EVOR1521_LOCUS23650</name>
</gene>
<reference evidence="2" key="1">
    <citation type="submission" date="2023-08" db="EMBL/GenBank/DDBJ databases">
        <authorList>
            <person name="Chen Y."/>
            <person name="Shah S."/>
            <person name="Dougan E. K."/>
            <person name="Thang M."/>
            <person name="Chan C."/>
        </authorList>
    </citation>
    <scope>NUCLEOTIDE SEQUENCE</scope>
</reference>
<dbReference type="Proteomes" id="UP001178507">
    <property type="component" value="Unassembled WGS sequence"/>
</dbReference>
<dbReference type="EMBL" id="CAUJNA010003366">
    <property type="protein sequence ID" value="CAJ1400275.1"/>
    <property type="molecule type" value="Genomic_DNA"/>
</dbReference>
<accession>A0AA36J7X6</accession>
<dbReference type="AlphaFoldDB" id="A0AA36J7X6"/>
<evidence type="ECO:0000313" key="2">
    <source>
        <dbReference type="EMBL" id="CAJ1400275.1"/>
    </source>
</evidence>
<keyword evidence="3" id="KW-1185">Reference proteome</keyword>
<dbReference type="SUPFAM" id="SSF56399">
    <property type="entry name" value="ADP-ribosylation"/>
    <property type="match status" value="1"/>
</dbReference>
<evidence type="ECO:0000313" key="3">
    <source>
        <dbReference type="Proteomes" id="UP001178507"/>
    </source>
</evidence>
<dbReference type="InterPro" id="IPR012317">
    <property type="entry name" value="Poly(ADP-ribose)pol_cat_dom"/>
</dbReference>
<protein>
    <recommendedName>
        <fullName evidence="1">PARP catalytic domain-containing protein</fullName>
    </recommendedName>
</protein>
<organism evidence="2 3">
    <name type="scientific">Effrenium voratum</name>
    <dbReference type="NCBI Taxonomy" id="2562239"/>
    <lineage>
        <taxon>Eukaryota</taxon>
        <taxon>Sar</taxon>
        <taxon>Alveolata</taxon>
        <taxon>Dinophyceae</taxon>
        <taxon>Suessiales</taxon>
        <taxon>Symbiodiniaceae</taxon>
        <taxon>Effrenium</taxon>
    </lineage>
</organism>
<proteinExistence type="predicted"/>
<sequence>MATAATTLIVTSAQTTPCVRLGIGRPPQSGLAASTKKSGANTSKRWAPRSCGGACRSGGCCAANGSRIRERGVRKADIQPETAESIQFSANTTLDHGVNEVWLLHGTSEEAAKGCFGTGVYFADDAKKSNQYAKGRTEDNCKIMLLCRVILGNVMVLPKGQDRTADRFAEDPHVARLRRTRLWCKTRGRDETGSKTRGRDETGRDWMVDTRLGVRADHTKIGGKTLAGRDWTWAERLGTRKTHGRGETGRAPSGSACAGSIFSVNIIQVNTLRIRT</sequence>
<dbReference type="Pfam" id="PF00644">
    <property type="entry name" value="PARP"/>
    <property type="match status" value="1"/>
</dbReference>
<name>A0AA36J7X6_9DINO</name>
<dbReference type="GO" id="GO:0003950">
    <property type="term" value="F:NAD+ poly-ADP-ribosyltransferase activity"/>
    <property type="evidence" value="ECO:0007669"/>
    <property type="project" value="InterPro"/>
</dbReference>
<dbReference type="Gene3D" id="3.90.228.10">
    <property type="match status" value="1"/>
</dbReference>
<evidence type="ECO:0000259" key="1">
    <source>
        <dbReference type="Pfam" id="PF00644"/>
    </source>
</evidence>
<feature type="domain" description="PARP catalytic" evidence="1">
    <location>
        <begin position="114"/>
        <end position="159"/>
    </location>
</feature>
<comment type="caution">
    <text evidence="2">The sequence shown here is derived from an EMBL/GenBank/DDBJ whole genome shotgun (WGS) entry which is preliminary data.</text>
</comment>